<accession>A0A8S3USP1</accession>
<dbReference type="EMBL" id="CAJPWZ010002882">
    <property type="protein sequence ID" value="CAG2246787.1"/>
    <property type="molecule type" value="Genomic_DNA"/>
</dbReference>
<evidence type="ECO:0000313" key="2">
    <source>
        <dbReference type="EMBL" id="CAG2246787.1"/>
    </source>
</evidence>
<dbReference type="OrthoDB" id="423498at2759"/>
<organism evidence="2 3">
    <name type="scientific">Mytilus edulis</name>
    <name type="common">Blue mussel</name>
    <dbReference type="NCBI Taxonomy" id="6550"/>
    <lineage>
        <taxon>Eukaryota</taxon>
        <taxon>Metazoa</taxon>
        <taxon>Spiralia</taxon>
        <taxon>Lophotrochozoa</taxon>
        <taxon>Mollusca</taxon>
        <taxon>Bivalvia</taxon>
        <taxon>Autobranchia</taxon>
        <taxon>Pteriomorphia</taxon>
        <taxon>Mytilida</taxon>
        <taxon>Mytiloidea</taxon>
        <taxon>Mytilidae</taxon>
        <taxon>Mytilinae</taxon>
        <taxon>Mytilus</taxon>
    </lineage>
</organism>
<keyword evidence="1" id="KW-0175">Coiled coil</keyword>
<evidence type="ECO:0000313" key="3">
    <source>
        <dbReference type="Proteomes" id="UP000683360"/>
    </source>
</evidence>
<dbReference type="Gene3D" id="2.120.10.30">
    <property type="entry name" value="TolB, C-terminal domain"/>
    <property type="match status" value="1"/>
</dbReference>
<sequence>MANNWNLCGACDNSGISKPSEKSGVPNVMMGYVEIVESVTVLLKQQETMTSKHDCPCCKKCVKFHTDCKGLTDINDIIKNVKTSNACYEIEQTLIEVVENINIIIANRKENQALIKEKKRRIEEVIKQTRTKINNHLDKLQEDMTKELVVTEQKESRKIKKLLIALKKKEKKITEFQANLAYIKQHACELESYLAMKHIEKDIAVKEKYIQSIVDTDTIKHVDISCQISKSLQQITASVQQFGEIHVSFGFCHLSIQKRKQKQAQFTAALPTSNMDTLTPTLNKCIDNWLSNVRGCFLLHGGRMVFSSFQPSLIRVCKSDGSEDFKIIKIGDTFDVVSIGDDFIAVSSGCRGKINIIDTNNKKLKKTIYMESFNGGIAFKDGNLIYCAGPEGLRMINLRDESNKPIANNKLSEFAYVTTFADKLFYTNNETDSVTCCDYHGNILWTFCDASVLKFPIGISVDNDGYVFVVGYHTCNVVVISPDGKRSRQLLSSKDGLEYPRVLHYDTSTNKLLVANRKFKAILFDVK</sequence>
<proteinExistence type="predicted"/>
<reference evidence="2" key="1">
    <citation type="submission" date="2021-03" db="EMBL/GenBank/DDBJ databases">
        <authorList>
            <person name="Bekaert M."/>
        </authorList>
    </citation>
    <scope>NUCLEOTIDE SEQUENCE</scope>
</reference>
<feature type="coiled-coil region" evidence="1">
    <location>
        <begin position="108"/>
        <end position="179"/>
    </location>
</feature>
<comment type="caution">
    <text evidence="2">The sequence shown here is derived from an EMBL/GenBank/DDBJ whole genome shotgun (WGS) entry which is preliminary data.</text>
</comment>
<dbReference type="AlphaFoldDB" id="A0A8S3USP1"/>
<protein>
    <submittedName>
        <fullName evidence="2">Uncharacterized protein</fullName>
    </submittedName>
</protein>
<dbReference type="Proteomes" id="UP000683360">
    <property type="component" value="Unassembled WGS sequence"/>
</dbReference>
<name>A0A8S3USP1_MYTED</name>
<evidence type="ECO:0000256" key="1">
    <source>
        <dbReference type="SAM" id="Coils"/>
    </source>
</evidence>
<keyword evidence="3" id="KW-1185">Reference proteome</keyword>
<gene>
    <name evidence="2" type="ORF">MEDL_58736</name>
</gene>
<dbReference type="InterPro" id="IPR011042">
    <property type="entry name" value="6-blade_b-propeller_TolB-like"/>
</dbReference>
<dbReference type="SUPFAM" id="SSF63825">
    <property type="entry name" value="YWTD domain"/>
    <property type="match status" value="1"/>
</dbReference>